<dbReference type="EMBL" id="CAJOBJ010047122">
    <property type="protein sequence ID" value="CAF4355823.1"/>
    <property type="molecule type" value="Genomic_DNA"/>
</dbReference>
<keyword evidence="1" id="KW-0812">Transmembrane</keyword>
<dbReference type="Proteomes" id="UP000681720">
    <property type="component" value="Unassembled WGS sequence"/>
</dbReference>
<reference evidence="2" key="1">
    <citation type="submission" date="2021-02" db="EMBL/GenBank/DDBJ databases">
        <authorList>
            <person name="Nowell W R."/>
        </authorList>
    </citation>
    <scope>NUCLEOTIDE SEQUENCE</scope>
</reference>
<dbReference type="AlphaFoldDB" id="A0A8S2UP20"/>
<keyword evidence="1" id="KW-1133">Transmembrane helix</keyword>
<evidence type="ECO:0000256" key="1">
    <source>
        <dbReference type="SAM" id="Phobius"/>
    </source>
</evidence>
<organism evidence="2 3">
    <name type="scientific">Rotaria magnacalcarata</name>
    <dbReference type="NCBI Taxonomy" id="392030"/>
    <lineage>
        <taxon>Eukaryota</taxon>
        <taxon>Metazoa</taxon>
        <taxon>Spiralia</taxon>
        <taxon>Gnathifera</taxon>
        <taxon>Rotifera</taxon>
        <taxon>Eurotatoria</taxon>
        <taxon>Bdelloidea</taxon>
        <taxon>Philodinida</taxon>
        <taxon>Philodinidae</taxon>
        <taxon>Rotaria</taxon>
    </lineage>
</organism>
<proteinExistence type="predicted"/>
<evidence type="ECO:0000313" key="3">
    <source>
        <dbReference type="Proteomes" id="UP000681720"/>
    </source>
</evidence>
<keyword evidence="1" id="KW-0472">Membrane</keyword>
<evidence type="ECO:0000313" key="2">
    <source>
        <dbReference type="EMBL" id="CAF4355823.1"/>
    </source>
</evidence>
<name>A0A8S2UP20_9BILA</name>
<gene>
    <name evidence="2" type="ORF">GIL414_LOCUS28173</name>
</gene>
<sequence>DFAVGFGLGVGFLILSLVVIDDCVGVSVVIAVVVGFAVVATDVVVGLGVGLFGLVVNVVGCFLASLFEHRHHYPKLMMMMMIVMMLHRR</sequence>
<feature type="non-terminal residue" evidence="2">
    <location>
        <position position="1"/>
    </location>
</feature>
<comment type="caution">
    <text evidence="2">The sequence shown here is derived from an EMBL/GenBank/DDBJ whole genome shotgun (WGS) entry which is preliminary data.</text>
</comment>
<protein>
    <submittedName>
        <fullName evidence="2">Uncharacterized protein</fullName>
    </submittedName>
</protein>
<feature type="transmembrane region" description="Helical" evidence="1">
    <location>
        <begin position="12"/>
        <end position="38"/>
    </location>
</feature>
<accession>A0A8S2UP20</accession>
<feature type="transmembrane region" description="Helical" evidence="1">
    <location>
        <begin position="44"/>
        <end position="67"/>
    </location>
</feature>